<organism evidence="1 2">
    <name type="scientific">Dreissena polymorpha</name>
    <name type="common">Zebra mussel</name>
    <name type="synonym">Mytilus polymorpha</name>
    <dbReference type="NCBI Taxonomy" id="45954"/>
    <lineage>
        <taxon>Eukaryota</taxon>
        <taxon>Metazoa</taxon>
        <taxon>Spiralia</taxon>
        <taxon>Lophotrochozoa</taxon>
        <taxon>Mollusca</taxon>
        <taxon>Bivalvia</taxon>
        <taxon>Autobranchia</taxon>
        <taxon>Heteroconchia</taxon>
        <taxon>Euheterodonta</taxon>
        <taxon>Imparidentia</taxon>
        <taxon>Neoheterodontei</taxon>
        <taxon>Myida</taxon>
        <taxon>Dreissenoidea</taxon>
        <taxon>Dreissenidae</taxon>
        <taxon>Dreissena</taxon>
    </lineage>
</organism>
<accession>A0A9D4FCF5</accession>
<reference evidence="1" key="1">
    <citation type="journal article" date="2019" name="bioRxiv">
        <title>The Genome of the Zebra Mussel, Dreissena polymorpha: A Resource for Invasive Species Research.</title>
        <authorList>
            <person name="McCartney M.A."/>
            <person name="Auch B."/>
            <person name="Kono T."/>
            <person name="Mallez S."/>
            <person name="Zhang Y."/>
            <person name="Obille A."/>
            <person name="Becker A."/>
            <person name="Abrahante J.E."/>
            <person name="Garbe J."/>
            <person name="Badalamenti J.P."/>
            <person name="Herman A."/>
            <person name="Mangelson H."/>
            <person name="Liachko I."/>
            <person name="Sullivan S."/>
            <person name="Sone E.D."/>
            <person name="Koren S."/>
            <person name="Silverstein K.A.T."/>
            <person name="Beckman K.B."/>
            <person name="Gohl D.M."/>
        </authorList>
    </citation>
    <scope>NUCLEOTIDE SEQUENCE</scope>
    <source>
        <strain evidence="1">Duluth1</strain>
        <tissue evidence="1">Whole animal</tissue>
    </source>
</reference>
<dbReference type="AlphaFoldDB" id="A0A9D4FCF5"/>
<protein>
    <submittedName>
        <fullName evidence="1">Uncharacterized protein</fullName>
    </submittedName>
</protein>
<proteinExistence type="predicted"/>
<sequence>MWGPLPSEVIYSLCGDPFSLKLLTPNVWGYLPSEVTYSLFGDPLPVKLLTPCLGTPSQ</sequence>
<dbReference type="EMBL" id="JAIWYP010000007">
    <property type="protein sequence ID" value="KAH3796225.1"/>
    <property type="molecule type" value="Genomic_DNA"/>
</dbReference>
<reference evidence="1" key="2">
    <citation type="submission" date="2020-11" db="EMBL/GenBank/DDBJ databases">
        <authorList>
            <person name="McCartney M.A."/>
            <person name="Auch B."/>
            <person name="Kono T."/>
            <person name="Mallez S."/>
            <person name="Becker A."/>
            <person name="Gohl D.M."/>
            <person name="Silverstein K.A.T."/>
            <person name="Koren S."/>
            <person name="Bechman K.B."/>
            <person name="Herman A."/>
            <person name="Abrahante J.E."/>
            <person name="Garbe J."/>
        </authorList>
    </citation>
    <scope>NUCLEOTIDE SEQUENCE</scope>
    <source>
        <strain evidence="1">Duluth1</strain>
        <tissue evidence="1">Whole animal</tissue>
    </source>
</reference>
<comment type="caution">
    <text evidence="1">The sequence shown here is derived from an EMBL/GenBank/DDBJ whole genome shotgun (WGS) entry which is preliminary data.</text>
</comment>
<dbReference type="Proteomes" id="UP000828390">
    <property type="component" value="Unassembled WGS sequence"/>
</dbReference>
<evidence type="ECO:0000313" key="1">
    <source>
        <dbReference type="EMBL" id="KAH3796225.1"/>
    </source>
</evidence>
<evidence type="ECO:0000313" key="2">
    <source>
        <dbReference type="Proteomes" id="UP000828390"/>
    </source>
</evidence>
<gene>
    <name evidence="1" type="ORF">DPMN_149793</name>
</gene>
<keyword evidence="2" id="KW-1185">Reference proteome</keyword>
<name>A0A9D4FCF5_DREPO</name>